<evidence type="ECO:0000256" key="1">
    <source>
        <dbReference type="ARBA" id="ARBA00004202"/>
    </source>
</evidence>
<dbReference type="PRINTS" id="PR00962">
    <property type="entry name" value="LETHAL2GIANT"/>
</dbReference>
<feature type="region of interest" description="Disordered" evidence="14">
    <location>
        <begin position="837"/>
        <end position="861"/>
    </location>
</feature>
<evidence type="ECO:0000256" key="5">
    <source>
        <dbReference type="ARBA" id="ARBA00022483"/>
    </source>
</evidence>
<keyword evidence="9" id="KW-0677">Repeat</keyword>
<evidence type="ECO:0000256" key="11">
    <source>
        <dbReference type="PROSITE-ProRule" id="PRU00221"/>
    </source>
</evidence>
<comment type="subcellular location">
    <subcellularLocation>
        <location evidence="1">Cell membrane</location>
        <topology evidence="1">Peripheral membrane protein</topology>
    </subcellularLocation>
    <subcellularLocation>
        <location evidence="2">Cytoplasm</location>
    </subcellularLocation>
</comment>
<feature type="compositionally biased region" description="Basic and acidic residues" evidence="14">
    <location>
        <begin position="711"/>
        <end position="722"/>
    </location>
</feature>
<dbReference type="GO" id="GO:0019905">
    <property type="term" value="F:syntaxin binding"/>
    <property type="evidence" value="ECO:0007669"/>
    <property type="project" value="TreeGrafter"/>
</dbReference>
<accession>A0AAV6W036</accession>
<name>A0AAV6W036_9ARAC</name>
<evidence type="ECO:0000256" key="3">
    <source>
        <dbReference type="ARBA" id="ARBA00008070"/>
    </source>
</evidence>
<dbReference type="PROSITE" id="PS50892">
    <property type="entry name" value="V_SNARE"/>
    <property type="match status" value="1"/>
</dbReference>
<dbReference type="InterPro" id="IPR013905">
    <property type="entry name" value="Lgl_C_dom"/>
</dbReference>
<evidence type="ECO:0000256" key="13">
    <source>
        <dbReference type="SAM" id="Coils"/>
    </source>
</evidence>
<evidence type="ECO:0000256" key="7">
    <source>
        <dbReference type="ARBA" id="ARBA00022553"/>
    </source>
</evidence>
<dbReference type="Gene3D" id="2.130.10.10">
    <property type="entry name" value="YVTN repeat-like/Quinoprotein amine dehydrogenase"/>
    <property type="match status" value="3"/>
</dbReference>
<keyword evidence="4" id="KW-1003">Cell membrane</keyword>
<dbReference type="InterPro" id="IPR019775">
    <property type="entry name" value="WD40_repeat_CS"/>
</dbReference>
<dbReference type="InterPro" id="IPR036322">
    <property type="entry name" value="WD40_repeat_dom_sf"/>
</dbReference>
<evidence type="ECO:0000256" key="9">
    <source>
        <dbReference type="ARBA" id="ARBA00022737"/>
    </source>
</evidence>
<keyword evidence="8 11" id="KW-0853">WD repeat</keyword>
<dbReference type="FunFam" id="2.130.10.10:FF:000521">
    <property type="entry name" value="syntaxin-binding protein 5-like isoform X1"/>
    <property type="match status" value="1"/>
</dbReference>
<dbReference type="InterPro" id="IPR013577">
    <property type="entry name" value="LLGL2"/>
</dbReference>
<reference evidence="16 17" key="1">
    <citation type="journal article" date="2022" name="Nat. Ecol. Evol.">
        <title>A masculinizing supergene underlies an exaggerated male reproductive morph in a spider.</title>
        <authorList>
            <person name="Hendrickx F."/>
            <person name="De Corte Z."/>
            <person name="Sonet G."/>
            <person name="Van Belleghem S.M."/>
            <person name="Kostlbacher S."/>
            <person name="Vangestel C."/>
        </authorList>
    </citation>
    <scope>NUCLEOTIDE SEQUENCE [LARGE SCALE GENOMIC DNA]</scope>
    <source>
        <strain evidence="16">W744_W776</strain>
    </source>
</reference>
<dbReference type="PROSITE" id="PS00678">
    <property type="entry name" value="WD_REPEATS_1"/>
    <property type="match status" value="1"/>
</dbReference>
<evidence type="ECO:0000256" key="2">
    <source>
        <dbReference type="ARBA" id="ARBA00004496"/>
    </source>
</evidence>
<feature type="domain" description="V-SNARE coiled-coil homology" evidence="15">
    <location>
        <begin position="1039"/>
        <end position="1103"/>
    </location>
</feature>
<proteinExistence type="inferred from homology"/>
<protein>
    <recommendedName>
        <fullName evidence="15">V-SNARE coiled-coil homology domain-containing protein</fullName>
    </recommendedName>
</protein>
<evidence type="ECO:0000256" key="8">
    <source>
        <dbReference type="ARBA" id="ARBA00022574"/>
    </source>
</evidence>
<dbReference type="SUPFAM" id="SSF50978">
    <property type="entry name" value="WD40 repeat-like"/>
    <property type="match status" value="2"/>
</dbReference>
<dbReference type="SMART" id="SM00320">
    <property type="entry name" value="WD40"/>
    <property type="match status" value="7"/>
</dbReference>
<feature type="repeat" description="WD" evidence="11">
    <location>
        <begin position="232"/>
        <end position="269"/>
    </location>
</feature>
<dbReference type="CDD" id="cd15873">
    <property type="entry name" value="R-SNARE_STXBP5_6"/>
    <property type="match status" value="1"/>
</dbReference>
<dbReference type="GO" id="GO:0006887">
    <property type="term" value="P:exocytosis"/>
    <property type="evidence" value="ECO:0007669"/>
    <property type="project" value="UniProtKB-KW"/>
</dbReference>
<evidence type="ECO:0000256" key="12">
    <source>
        <dbReference type="PROSITE-ProRule" id="PRU00290"/>
    </source>
</evidence>
<keyword evidence="17" id="KW-1185">Reference proteome</keyword>
<organism evidence="16 17">
    <name type="scientific">Oedothorax gibbosus</name>
    <dbReference type="NCBI Taxonomy" id="931172"/>
    <lineage>
        <taxon>Eukaryota</taxon>
        <taxon>Metazoa</taxon>
        <taxon>Ecdysozoa</taxon>
        <taxon>Arthropoda</taxon>
        <taxon>Chelicerata</taxon>
        <taxon>Arachnida</taxon>
        <taxon>Araneae</taxon>
        <taxon>Araneomorphae</taxon>
        <taxon>Entelegynae</taxon>
        <taxon>Araneoidea</taxon>
        <taxon>Linyphiidae</taxon>
        <taxon>Erigoninae</taxon>
        <taxon>Oedothorax</taxon>
    </lineage>
</organism>
<dbReference type="InterPro" id="IPR042855">
    <property type="entry name" value="V_SNARE_CC"/>
</dbReference>
<dbReference type="GO" id="GO:0005096">
    <property type="term" value="F:GTPase activator activity"/>
    <property type="evidence" value="ECO:0007669"/>
    <property type="project" value="TreeGrafter"/>
</dbReference>
<dbReference type="SUPFAM" id="SSF58038">
    <property type="entry name" value="SNARE fusion complex"/>
    <property type="match status" value="1"/>
</dbReference>
<dbReference type="GO" id="GO:0005886">
    <property type="term" value="C:plasma membrane"/>
    <property type="evidence" value="ECO:0007669"/>
    <property type="project" value="UniProtKB-SubCell"/>
</dbReference>
<feature type="coiled-coil region" evidence="13">
    <location>
        <begin position="1054"/>
        <end position="1088"/>
    </location>
</feature>
<dbReference type="PROSITE" id="PS50082">
    <property type="entry name" value="WD_REPEATS_2"/>
    <property type="match status" value="1"/>
</dbReference>
<dbReference type="GO" id="GO:0006893">
    <property type="term" value="P:Golgi to plasma membrane transport"/>
    <property type="evidence" value="ECO:0007669"/>
    <property type="project" value="TreeGrafter"/>
</dbReference>
<gene>
    <name evidence="16" type="ORF">JTE90_010475</name>
</gene>
<dbReference type="AlphaFoldDB" id="A0AAV6W036"/>
<dbReference type="InterPro" id="IPR015943">
    <property type="entry name" value="WD40/YVTN_repeat-like_dom_sf"/>
</dbReference>
<dbReference type="Pfam" id="PF00400">
    <property type="entry name" value="WD40"/>
    <property type="match status" value="1"/>
</dbReference>
<keyword evidence="6" id="KW-0963">Cytoplasm</keyword>
<dbReference type="PANTHER" id="PTHR10241">
    <property type="entry name" value="LETHAL 2 GIANT LARVAE PROTEIN"/>
    <property type="match status" value="1"/>
</dbReference>
<feature type="region of interest" description="Disordered" evidence="14">
    <location>
        <begin position="653"/>
        <end position="687"/>
    </location>
</feature>
<evidence type="ECO:0000256" key="4">
    <source>
        <dbReference type="ARBA" id="ARBA00022475"/>
    </source>
</evidence>
<feature type="region of interest" description="Disordered" evidence="14">
    <location>
        <begin position="703"/>
        <end position="726"/>
    </location>
</feature>
<evidence type="ECO:0000256" key="10">
    <source>
        <dbReference type="ARBA" id="ARBA00023136"/>
    </source>
</evidence>
<feature type="compositionally biased region" description="Low complexity" evidence="14">
    <location>
        <begin position="844"/>
        <end position="854"/>
    </location>
</feature>
<dbReference type="GO" id="GO:0031201">
    <property type="term" value="C:SNARE complex"/>
    <property type="evidence" value="ECO:0007669"/>
    <property type="project" value="TreeGrafter"/>
</dbReference>
<evidence type="ECO:0000313" key="16">
    <source>
        <dbReference type="EMBL" id="KAG8202114.1"/>
    </source>
</evidence>
<sequence>MPRPDIKRSSGFFKGVLDGLRLSVSQRSECLADENLHPELFRILKTVRHGFPFQPTAIAFDPVQRILALGTKNGSLRLFGRPGVDTFVQHDIDVAVMQILFLVNEGALVTVCVDDSIHLWNIRQKRPEIVHTLRFQKERITQACLPFQSKWLYIGTERGNVHIVNVESFSLSGYVINWNKAVEISRKSHPGVIVHLSDNPVDPNKLLIGYESGPVVLWDLKNKAVDCRFQCSESLRSASWHNEGRQFVCSYSDGSIKTWNIRNSTKPESIMFPHAKTQKDGNPEMCHAISKVDWRTARGSDSFITFAGGLPMETAHQNPCLTVIHGKTTTILEMEHSIIDFITLCDTPWPSDYQDPYAVVVLLYNDLVLIDLSSSGYPCYQNPYPMDLHESPVTTCSYFADCPNDLIPALYSTGTKGKKNQCFSEKDWPIDGGDWGVSTLSYPEVIITGHADGSVKFWDASSVSLQILYKLKISRLFEKSKVQSSNEYEDDPFAIEHVAFCPESRILCVADSSSHVIIFQYQAQESQSEVTVLEIPVFYETDHDVENLDIDTSCVHPQVKSETPNASCDGAKTFSGYVPMKVKTGIKKTPGFQADIVCIAPVINRDTPLHITALTINSTIGLMAYGSDCGLAIIDILQKCCVASMNTPDLYGSSDPYQKVPRSPKRAAGMLGDNPTEQDKCRSPTADQVNGMCISPTTRKHLLQRKPPSAEMRRTKSQDKIDNSFARSRSSSMSSLENIISEGVQCLVFAESYCRKSDFVTAPTLWVGTNQGSVLIVLLTISSTDDERYTQPVIVSPSGTVYRMKGSILSISFLDSMGTMLAPQFESWKLESKPTVDKEKKKLSSNNHSKSKVSPTSTSDSHDSQLVLLCSEKQAIIVTVPSQSCVQKINLTEASFVVKAEVILLKDSEKICMCCYIANGNLVIYSLPSLKIICNDEFLPSVDMRIARTFCFSKNGHGVYLCSPTELQKFSISSAYCDVLQDMLGTLFIQKEIPEAPKLSFFKGLFSSAPSILDKEELFGESSGKPSKNVASHVHISSTTEQIKGQSGTLAGELSKVKQNLAERGENLSQLEDRTEKMMSEAESFQSAARQLATKFKDKKWYQF</sequence>
<dbReference type="Pfam" id="PF08366">
    <property type="entry name" value="LLGL"/>
    <property type="match status" value="1"/>
</dbReference>
<dbReference type="Pfam" id="PF08596">
    <property type="entry name" value="Lgl_C"/>
    <property type="match status" value="1"/>
</dbReference>
<dbReference type="GO" id="GO:0045159">
    <property type="term" value="F:myosin II binding"/>
    <property type="evidence" value="ECO:0007669"/>
    <property type="project" value="TreeGrafter"/>
</dbReference>
<evidence type="ECO:0000313" key="17">
    <source>
        <dbReference type="Proteomes" id="UP000827092"/>
    </source>
</evidence>
<dbReference type="InterPro" id="IPR001680">
    <property type="entry name" value="WD40_rpt"/>
</dbReference>
<comment type="similarity">
    <text evidence="3">Belongs to the WD repeat L(2)GL family.</text>
</comment>
<dbReference type="InterPro" id="IPR000664">
    <property type="entry name" value="Lethal2_giant"/>
</dbReference>
<keyword evidence="12 13" id="KW-0175">Coiled coil</keyword>
<dbReference type="EMBL" id="JAFNEN010000001">
    <property type="protein sequence ID" value="KAG8202114.1"/>
    <property type="molecule type" value="Genomic_DNA"/>
</dbReference>
<keyword evidence="5" id="KW-0268">Exocytosis</keyword>
<dbReference type="Pfam" id="PF00957">
    <property type="entry name" value="Synaptobrevin"/>
    <property type="match status" value="1"/>
</dbReference>
<keyword evidence="10" id="KW-0472">Membrane</keyword>
<keyword evidence="7" id="KW-0597">Phosphoprotein</keyword>
<dbReference type="Proteomes" id="UP000827092">
    <property type="component" value="Unassembled WGS sequence"/>
</dbReference>
<evidence type="ECO:0000259" key="15">
    <source>
        <dbReference type="PROSITE" id="PS50892"/>
    </source>
</evidence>
<dbReference type="Gene3D" id="1.20.5.110">
    <property type="match status" value="1"/>
</dbReference>
<comment type="caution">
    <text evidence="16">The sequence shown here is derived from an EMBL/GenBank/DDBJ whole genome shotgun (WGS) entry which is preliminary data.</text>
</comment>
<dbReference type="PANTHER" id="PTHR10241:SF25">
    <property type="entry name" value="TOMOSYN, ISOFORM C"/>
    <property type="match status" value="1"/>
</dbReference>
<evidence type="ECO:0000256" key="6">
    <source>
        <dbReference type="ARBA" id="ARBA00022490"/>
    </source>
</evidence>
<evidence type="ECO:0000256" key="14">
    <source>
        <dbReference type="SAM" id="MobiDB-lite"/>
    </source>
</evidence>